<dbReference type="AlphaFoldDB" id="A0A1G6UET4"/>
<protein>
    <submittedName>
        <fullName evidence="1">Uncharacterized protein</fullName>
    </submittedName>
</protein>
<dbReference type="EMBL" id="FMZE01000008">
    <property type="protein sequence ID" value="SDD39910.1"/>
    <property type="molecule type" value="Genomic_DNA"/>
</dbReference>
<organism evidence="1 2">
    <name type="scientific">Prauserella marina</name>
    <dbReference type="NCBI Taxonomy" id="530584"/>
    <lineage>
        <taxon>Bacteria</taxon>
        <taxon>Bacillati</taxon>
        <taxon>Actinomycetota</taxon>
        <taxon>Actinomycetes</taxon>
        <taxon>Pseudonocardiales</taxon>
        <taxon>Pseudonocardiaceae</taxon>
        <taxon>Prauserella</taxon>
    </lineage>
</organism>
<accession>A0A1G6UET4</accession>
<name>A0A1G6UET4_9PSEU</name>
<evidence type="ECO:0000313" key="1">
    <source>
        <dbReference type="EMBL" id="SDD39910.1"/>
    </source>
</evidence>
<gene>
    <name evidence="1" type="ORF">SAMN05421630_10836</name>
</gene>
<evidence type="ECO:0000313" key="2">
    <source>
        <dbReference type="Proteomes" id="UP000199494"/>
    </source>
</evidence>
<dbReference type="STRING" id="530584.SAMN05421630_10836"/>
<dbReference type="Proteomes" id="UP000199494">
    <property type="component" value="Unassembled WGS sequence"/>
</dbReference>
<reference evidence="1 2" key="1">
    <citation type="submission" date="2016-10" db="EMBL/GenBank/DDBJ databases">
        <authorList>
            <person name="de Groot N.N."/>
        </authorList>
    </citation>
    <scope>NUCLEOTIDE SEQUENCE [LARGE SCALE GENOMIC DNA]</scope>
    <source>
        <strain evidence="1 2">CGMCC 4.5506</strain>
    </source>
</reference>
<proteinExistence type="predicted"/>
<sequence length="467" mass="52246">MFGRGSANQPTRLDKVRDKAEEMDLGAELRAFVQEEGASKSFAIAFYERGFVSALNRIAPECWHWDDVVKTDQVFETGPRGDRTLTKVSVHGDTVGRAAHYKASTFRKWPGVDPQEVLRLLSAKLDATHEASRRFVDDVVTTLAQGRQHFWRDSFVLGPDGVHAGARTVRWDELSRVDRRDYHLALFDNSDHPQPVFVAALRARDEYAHFSEVAQRMFDRSGASHQLFVAPTSGPAKRRRRWLDATEYLMFPEIGEPEPPADLDDLADRMRVEGMRHGLGDDARWFGTDIIRGAGRRLALYEDGIVVGNHTEVIAVTWGDLYYVCLFDRPGATGLQELRAIRRDGETVLGGTLVSAGMGDVVGLTILQLHADHLIRNWLSAHQQGDSFSCGPKTTVSPAGLRHKNRDIAWDRVRDIDFSWTATDPLATVRSDGRRTLRIPLTELRNAAAFAKISGLLTTRGPERVAP</sequence>
<keyword evidence="2" id="KW-1185">Reference proteome</keyword>